<comment type="caution">
    <text evidence="2">The sequence shown here is derived from an EMBL/GenBank/DDBJ whole genome shotgun (WGS) entry which is preliminary data.</text>
</comment>
<dbReference type="AlphaFoldDB" id="A0ABD5VGB9"/>
<dbReference type="EMBL" id="JBHSXN010000001">
    <property type="protein sequence ID" value="MFC6952217.1"/>
    <property type="molecule type" value="Genomic_DNA"/>
</dbReference>
<sequence>MEGIHIDDGAHNVLVTTDDVDTCTACLDEGNPDHRAELTVTYPNESAEQSGFGDHSRMQPAKKGLISIGDTMRSATAASGSGPDFTGAVAQDAIADPTNLQRLGTSISEFCQRWDDSGYDIYVCFDSLSALLEYTSPEVVFQFCHVLTKRLESVDATAHFHLDPESHADETVATFQSIFDQVVGEETEASTMDVDYEEASDDDIAALAEDWSEEASYSIVGGTYDRPDEVTEATDDDIEQTLAERL</sequence>
<gene>
    <name evidence="2" type="ORF">ACFQGB_05020</name>
</gene>
<evidence type="ECO:0000313" key="2">
    <source>
        <dbReference type="EMBL" id="MFC6952217.1"/>
    </source>
</evidence>
<name>A0ABD5VGB9_9EURY</name>
<dbReference type="RefSeq" id="WP_336349209.1">
    <property type="nucleotide sequence ID" value="NZ_JAZAQL010000001.1"/>
</dbReference>
<dbReference type="Proteomes" id="UP001596395">
    <property type="component" value="Unassembled WGS sequence"/>
</dbReference>
<evidence type="ECO:0000313" key="3">
    <source>
        <dbReference type="Proteomes" id="UP001596395"/>
    </source>
</evidence>
<dbReference type="InterPro" id="IPR055927">
    <property type="entry name" value="DUF7504"/>
</dbReference>
<feature type="compositionally biased region" description="Acidic residues" evidence="1">
    <location>
        <begin position="230"/>
        <end position="239"/>
    </location>
</feature>
<protein>
    <submittedName>
        <fullName evidence="2">Uncharacterized protein</fullName>
    </submittedName>
</protein>
<organism evidence="2 3">
    <name type="scientific">Halorubellus litoreus</name>
    <dbReference type="NCBI Taxonomy" id="755308"/>
    <lineage>
        <taxon>Archaea</taxon>
        <taxon>Methanobacteriati</taxon>
        <taxon>Methanobacteriota</taxon>
        <taxon>Stenosarchaea group</taxon>
        <taxon>Halobacteria</taxon>
        <taxon>Halobacteriales</taxon>
        <taxon>Halorubellaceae</taxon>
        <taxon>Halorubellus</taxon>
    </lineage>
</organism>
<evidence type="ECO:0000256" key="1">
    <source>
        <dbReference type="SAM" id="MobiDB-lite"/>
    </source>
</evidence>
<accession>A0ABD5VGB9</accession>
<keyword evidence="3" id="KW-1185">Reference proteome</keyword>
<reference evidence="2 3" key="1">
    <citation type="journal article" date="2019" name="Int. J. Syst. Evol. Microbiol.">
        <title>The Global Catalogue of Microorganisms (GCM) 10K type strain sequencing project: providing services to taxonomists for standard genome sequencing and annotation.</title>
        <authorList>
            <consortium name="The Broad Institute Genomics Platform"/>
            <consortium name="The Broad Institute Genome Sequencing Center for Infectious Disease"/>
            <person name="Wu L."/>
            <person name="Ma J."/>
        </authorList>
    </citation>
    <scope>NUCLEOTIDE SEQUENCE [LARGE SCALE GENOMIC DNA]</scope>
    <source>
        <strain evidence="2 3">GX26</strain>
    </source>
</reference>
<proteinExistence type="predicted"/>
<feature type="region of interest" description="Disordered" evidence="1">
    <location>
        <begin position="221"/>
        <end position="246"/>
    </location>
</feature>
<dbReference type="Pfam" id="PF24336">
    <property type="entry name" value="DUF7504"/>
    <property type="match status" value="1"/>
</dbReference>